<evidence type="ECO:0000256" key="6">
    <source>
        <dbReference type="ARBA" id="ARBA00022801"/>
    </source>
</evidence>
<dbReference type="InterPro" id="IPR019533">
    <property type="entry name" value="Peptidase_S26"/>
</dbReference>
<keyword evidence="8" id="KW-1133">Transmembrane helix</keyword>
<dbReference type="NCBIfam" id="TIGR02227">
    <property type="entry name" value="sigpep_I_bact"/>
    <property type="match status" value="1"/>
</dbReference>
<dbReference type="GO" id="GO:0004252">
    <property type="term" value="F:serine-type endopeptidase activity"/>
    <property type="evidence" value="ECO:0007669"/>
    <property type="project" value="InterPro"/>
</dbReference>
<evidence type="ECO:0000256" key="1">
    <source>
        <dbReference type="ARBA" id="ARBA00000677"/>
    </source>
</evidence>
<keyword evidence="5 8" id="KW-0645">Protease</keyword>
<evidence type="ECO:0000256" key="8">
    <source>
        <dbReference type="RuleBase" id="RU362042"/>
    </source>
</evidence>
<feature type="active site" evidence="7">
    <location>
        <position position="132"/>
    </location>
</feature>
<dbReference type="InterPro" id="IPR019756">
    <property type="entry name" value="Pept_S26A_signal_pept_1_Ser-AS"/>
</dbReference>
<evidence type="ECO:0000256" key="7">
    <source>
        <dbReference type="PIRSR" id="PIRSR600223-1"/>
    </source>
</evidence>
<reference evidence="10 11" key="1">
    <citation type="submission" date="2017-09" db="EMBL/GenBank/DDBJ databases">
        <authorList>
            <person name="Ehlers B."/>
            <person name="Leendertz F.H."/>
        </authorList>
    </citation>
    <scope>NUCLEOTIDE SEQUENCE [LARGE SCALE GENOMIC DNA]</scope>
    <source>
        <strain evidence="10 11">CGMCC 1.05381</strain>
    </source>
</reference>
<evidence type="ECO:0000259" key="9">
    <source>
        <dbReference type="Pfam" id="PF10502"/>
    </source>
</evidence>
<keyword evidence="8" id="KW-0812">Transmembrane</keyword>
<feature type="active site" evidence="7">
    <location>
        <position position="59"/>
    </location>
</feature>
<dbReference type="CDD" id="cd06530">
    <property type="entry name" value="S26_SPase_I"/>
    <property type="match status" value="1"/>
</dbReference>
<evidence type="ECO:0000256" key="5">
    <source>
        <dbReference type="ARBA" id="ARBA00022670"/>
    </source>
</evidence>
<proteinExistence type="inferred from homology"/>
<dbReference type="RefSeq" id="WP_097061392.1">
    <property type="nucleotide sequence ID" value="NZ_BMLC01000003.1"/>
</dbReference>
<dbReference type="GO" id="GO:0009003">
    <property type="term" value="F:signal peptidase activity"/>
    <property type="evidence" value="ECO:0007669"/>
    <property type="project" value="UniProtKB-EC"/>
</dbReference>
<dbReference type="Pfam" id="PF10502">
    <property type="entry name" value="Peptidase_S26"/>
    <property type="match status" value="1"/>
</dbReference>
<dbReference type="InterPro" id="IPR019758">
    <property type="entry name" value="Pept_S26A_signal_pept_1_CS"/>
</dbReference>
<dbReference type="InterPro" id="IPR036286">
    <property type="entry name" value="LexA/Signal_pep-like_sf"/>
</dbReference>
<dbReference type="Proteomes" id="UP000219440">
    <property type="component" value="Unassembled WGS sequence"/>
</dbReference>
<organism evidence="10 11">
    <name type="scientific">Salinibacterium xinjiangense</name>
    <dbReference type="NCBI Taxonomy" id="386302"/>
    <lineage>
        <taxon>Bacteria</taxon>
        <taxon>Bacillati</taxon>
        <taxon>Actinomycetota</taxon>
        <taxon>Actinomycetes</taxon>
        <taxon>Micrococcales</taxon>
        <taxon>Microbacteriaceae</taxon>
        <taxon>Salinibacterium</taxon>
    </lineage>
</organism>
<protein>
    <recommendedName>
        <fullName evidence="4 8">Signal peptidase I</fullName>
        <ecNumber evidence="4 8">3.4.21.89</ecNumber>
    </recommendedName>
</protein>
<evidence type="ECO:0000256" key="3">
    <source>
        <dbReference type="ARBA" id="ARBA00009370"/>
    </source>
</evidence>
<sequence length="250" mass="27490">MTSEVQPAVADGAGATRPRNGRGWRIFLRDILLIFLAALLISFLIKTFLIRSFYIPSDSMNSTLIQQDRIIVNQLEPGLIPIAHGDVVVFRDPGNWLPPRVDVPVNGFVGAVDAVLGFVGLSAPDSNDHLIKRVIGLPGDTIKCCNDFGQITVNGIPLEEPYILLPDGVTKATRDDFEVTVPEDKLWVMGDNRYNSADSAYHRDDPTGGFVPMSNIVGRALLISWPVDRWTWLDNYPVTFRDVGSGTSGQ</sequence>
<evidence type="ECO:0000313" key="11">
    <source>
        <dbReference type="Proteomes" id="UP000219440"/>
    </source>
</evidence>
<feature type="domain" description="Peptidase S26" evidence="9">
    <location>
        <begin position="29"/>
        <end position="225"/>
    </location>
</feature>
<dbReference type="PROSITE" id="PS00761">
    <property type="entry name" value="SPASE_I_3"/>
    <property type="match status" value="1"/>
</dbReference>
<dbReference type="PANTHER" id="PTHR43390:SF1">
    <property type="entry name" value="CHLOROPLAST PROCESSING PEPTIDASE"/>
    <property type="match status" value="1"/>
</dbReference>
<evidence type="ECO:0000313" key="10">
    <source>
        <dbReference type="EMBL" id="SOE70917.1"/>
    </source>
</evidence>
<dbReference type="GO" id="GO:0005886">
    <property type="term" value="C:plasma membrane"/>
    <property type="evidence" value="ECO:0007669"/>
    <property type="project" value="UniProtKB-SubCell"/>
</dbReference>
<keyword evidence="6 8" id="KW-0378">Hydrolase</keyword>
<evidence type="ECO:0000256" key="2">
    <source>
        <dbReference type="ARBA" id="ARBA00004401"/>
    </source>
</evidence>
<dbReference type="Gene3D" id="2.10.109.10">
    <property type="entry name" value="Umud Fragment, subunit A"/>
    <property type="match status" value="1"/>
</dbReference>
<dbReference type="PRINTS" id="PR00727">
    <property type="entry name" value="LEADERPTASE"/>
</dbReference>
<comment type="catalytic activity">
    <reaction evidence="1 8">
        <text>Cleavage of hydrophobic, N-terminal signal or leader sequences from secreted and periplasmic proteins.</text>
        <dbReference type="EC" id="3.4.21.89"/>
    </reaction>
</comment>
<dbReference type="PANTHER" id="PTHR43390">
    <property type="entry name" value="SIGNAL PEPTIDASE I"/>
    <property type="match status" value="1"/>
</dbReference>
<dbReference type="SUPFAM" id="SSF51306">
    <property type="entry name" value="LexA/Signal peptidase"/>
    <property type="match status" value="1"/>
</dbReference>
<gene>
    <name evidence="10" type="ORF">SAMN06296378_2352</name>
</gene>
<dbReference type="AlphaFoldDB" id="A0A2C8ZXQ8"/>
<dbReference type="InterPro" id="IPR000223">
    <property type="entry name" value="Pept_S26A_signal_pept_1"/>
</dbReference>
<keyword evidence="11" id="KW-1185">Reference proteome</keyword>
<accession>A0A2C8ZXQ8</accession>
<dbReference type="GO" id="GO:0006465">
    <property type="term" value="P:signal peptide processing"/>
    <property type="evidence" value="ECO:0007669"/>
    <property type="project" value="InterPro"/>
</dbReference>
<dbReference type="EMBL" id="OCST01000004">
    <property type="protein sequence ID" value="SOE70917.1"/>
    <property type="molecule type" value="Genomic_DNA"/>
</dbReference>
<keyword evidence="8" id="KW-0472">Membrane</keyword>
<dbReference type="EC" id="3.4.21.89" evidence="4 8"/>
<evidence type="ECO:0000256" key="4">
    <source>
        <dbReference type="ARBA" id="ARBA00013208"/>
    </source>
</evidence>
<dbReference type="OrthoDB" id="9815782at2"/>
<comment type="similarity">
    <text evidence="3 8">Belongs to the peptidase S26 family.</text>
</comment>
<dbReference type="PROSITE" id="PS00501">
    <property type="entry name" value="SPASE_I_1"/>
    <property type="match status" value="1"/>
</dbReference>
<name>A0A2C8ZXQ8_9MICO</name>
<comment type="subcellular location">
    <subcellularLocation>
        <location evidence="2">Cell membrane</location>
        <topology evidence="2">Single-pass type II membrane protein</topology>
    </subcellularLocation>
    <subcellularLocation>
        <location evidence="8">Membrane</location>
        <topology evidence="8">Single-pass type II membrane protein</topology>
    </subcellularLocation>
</comment>
<feature type="transmembrane region" description="Helical" evidence="8">
    <location>
        <begin position="31"/>
        <end position="54"/>
    </location>
</feature>